<organism evidence="1 2">
    <name type="scientific">Leucogyrophana mollusca</name>
    <dbReference type="NCBI Taxonomy" id="85980"/>
    <lineage>
        <taxon>Eukaryota</taxon>
        <taxon>Fungi</taxon>
        <taxon>Dikarya</taxon>
        <taxon>Basidiomycota</taxon>
        <taxon>Agaricomycotina</taxon>
        <taxon>Agaricomycetes</taxon>
        <taxon>Agaricomycetidae</taxon>
        <taxon>Boletales</taxon>
        <taxon>Boletales incertae sedis</taxon>
        <taxon>Leucogyrophana</taxon>
    </lineage>
</organism>
<name>A0ACB8B9J0_9AGAM</name>
<dbReference type="EMBL" id="MU266498">
    <property type="protein sequence ID" value="KAH7922107.1"/>
    <property type="molecule type" value="Genomic_DNA"/>
</dbReference>
<gene>
    <name evidence="1" type="ORF">BV22DRAFT_1131726</name>
</gene>
<accession>A0ACB8B9J0</accession>
<proteinExistence type="predicted"/>
<sequence>MSFHLDVTITLAGGAYNWRSAATKTKSAAKMAPRELSEMALIPAIDSDATIGWRAARQELTQVFKDTFDPSARSKSSKCDLTKASIGYQLTTVGPFAKPNVLRTPREVYNEEGVLTASLSSAASTPHSRNVEEACTKANDFRTILEDLSAKDLANTDTSPALRRGHTLVSVARRHEEDQVMFHVSPITKQKIIDHLTSELGPGANVCLDLGQAGTDPSTLPSRSRSSLTMTSNANPISGRFTLLFASKNEILSDVARTPPSIR</sequence>
<evidence type="ECO:0000313" key="2">
    <source>
        <dbReference type="Proteomes" id="UP000790709"/>
    </source>
</evidence>
<keyword evidence="2" id="KW-1185">Reference proteome</keyword>
<protein>
    <submittedName>
        <fullName evidence="1">Uncharacterized protein</fullName>
    </submittedName>
</protein>
<comment type="caution">
    <text evidence="1">The sequence shown here is derived from an EMBL/GenBank/DDBJ whole genome shotgun (WGS) entry which is preliminary data.</text>
</comment>
<reference evidence="1" key="1">
    <citation type="journal article" date="2021" name="New Phytol.">
        <title>Evolutionary innovations through gain and loss of genes in the ectomycorrhizal Boletales.</title>
        <authorList>
            <person name="Wu G."/>
            <person name="Miyauchi S."/>
            <person name="Morin E."/>
            <person name="Kuo A."/>
            <person name="Drula E."/>
            <person name="Varga T."/>
            <person name="Kohler A."/>
            <person name="Feng B."/>
            <person name="Cao Y."/>
            <person name="Lipzen A."/>
            <person name="Daum C."/>
            <person name="Hundley H."/>
            <person name="Pangilinan J."/>
            <person name="Johnson J."/>
            <person name="Barry K."/>
            <person name="LaButti K."/>
            <person name="Ng V."/>
            <person name="Ahrendt S."/>
            <person name="Min B."/>
            <person name="Choi I.G."/>
            <person name="Park H."/>
            <person name="Plett J.M."/>
            <person name="Magnuson J."/>
            <person name="Spatafora J.W."/>
            <person name="Nagy L.G."/>
            <person name="Henrissat B."/>
            <person name="Grigoriev I.V."/>
            <person name="Yang Z.L."/>
            <person name="Xu J."/>
            <person name="Martin F.M."/>
        </authorList>
    </citation>
    <scope>NUCLEOTIDE SEQUENCE</scope>
    <source>
        <strain evidence="1">KUC20120723A-06</strain>
    </source>
</reference>
<evidence type="ECO:0000313" key="1">
    <source>
        <dbReference type="EMBL" id="KAH7922107.1"/>
    </source>
</evidence>
<dbReference type="Proteomes" id="UP000790709">
    <property type="component" value="Unassembled WGS sequence"/>
</dbReference>